<protein>
    <recommendedName>
        <fullName evidence="4">SHSP domain-containing protein</fullName>
    </recommendedName>
</protein>
<dbReference type="InterPro" id="IPR002068">
    <property type="entry name" value="A-crystallin/Hsp20_dom"/>
</dbReference>
<feature type="domain" description="SHSP" evidence="4">
    <location>
        <begin position="48"/>
        <end position="164"/>
    </location>
</feature>
<evidence type="ECO:0000256" key="2">
    <source>
        <dbReference type="RuleBase" id="RU003616"/>
    </source>
</evidence>
<dbReference type="Gene3D" id="2.60.40.790">
    <property type="match status" value="1"/>
</dbReference>
<dbReference type="EMBL" id="JH711592">
    <property type="protein sequence ID" value="EIW74320.1"/>
    <property type="molecule type" value="Genomic_DNA"/>
</dbReference>
<evidence type="ECO:0000313" key="5">
    <source>
        <dbReference type="EMBL" id="EIW74320.1"/>
    </source>
</evidence>
<proteinExistence type="inferred from homology"/>
<dbReference type="SUPFAM" id="SSF49764">
    <property type="entry name" value="HSP20-like chaperones"/>
    <property type="match status" value="1"/>
</dbReference>
<dbReference type="KEGG" id="cput:CONPUDRAFT_113320"/>
<evidence type="ECO:0000259" key="4">
    <source>
        <dbReference type="PROSITE" id="PS01031"/>
    </source>
</evidence>
<comment type="similarity">
    <text evidence="1 2">Belongs to the small heat shock protein (HSP20) family.</text>
</comment>
<dbReference type="AlphaFoldDB" id="R7SEN3"/>
<feature type="region of interest" description="Disordered" evidence="3">
    <location>
        <begin position="1"/>
        <end position="45"/>
    </location>
</feature>
<dbReference type="PROSITE" id="PS01031">
    <property type="entry name" value="SHSP"/>
    <property type="match status" value="1"/>
</dbReference>
<dbReference type="GeneID" id="19199002"/>
<accession>R7SEN3</accession>
<dbReference type="CDD" id="cd06464">
    <property type="entry name" value="ACD_sHsps-like"/>
    <property type="match status" value="1"/>
</dbReference>
<dbReference type="Proteomes" id="UP000053558">
    <property type="component" value="Unassembled WGS sequence"/>
</dbReference>
<dbReference type="RefSeq" id="XP_007775345.1">
    <property type="nucleotide sequence ID" value="XM_007777155.1"/>
</dbReference>
<gene>
    <name evidence="5" type="ORF">CONPUDRAFT_113320</name>
</gene>
<reference evidence="6" key="1">
    <citation type="journal article" date="2012" name="Science">
        <title>The Paleozoic origin of enzymatic lignin decomposition reconstructed from 31 fungal genomes.</title>
        <authorList>
            <person name="Floudas D."/>
            <person name="Binder M."/>
            <person name="Riley R."/>
            <person name="Barry K."/>
            <person name="Blanchette R.A."/>
            <person name="Henrissat B."/>
            <person name="Martinez A.T."/>
            <person name="Otillar R."/>
            <person name="Spatafora J.W."/>
            <person name="Yadav J.S."/>
            <person name="Aerts A."/>
            <person name="Benoit I."/>
            <person name="Boyd A."/>
            <person name="Carlson A."/>
            <person name="Copeland A."/>
            <person name="Coutinho P.M."/>
            <person name="de Vries R.P."/>
            <person name="Ferreira P."/>
            <person name="Findley K."/>
            <person name="Foster B."/>
            <person name="Gaskell J."/>
            <person name="Glotzer D."/>
            <person name="Gorecki P."/>
            <person name="Heitman J."/>
            <person name="Hesse C."/>
            <person name="Hori C."/>
            <person name="Igarashi K."/>
            <person name="Jurgens J.A."/>
            <person name="Kallen N."/>
            <person name="Kersten P."/>
            <person name="Kohler A."/>
            <person name="Kuees U."/>
            <person name="Kumar T.K.A."/>
            <person name="Kuo A."/>
            <person name="LaButti K."/>
            <person name="Larrondo L.F."/>
            <person name="Lindquist E."/>
            <person name="Ling A."/>
            <person name="Lombard V."/>
            <person name="Lucas S."/>
            <person name="Lundell T."/>
            <person name="Martin R."/>
            <person name="McLaughlin D.J."/>
            <person name="Morgenstern I."/>
            <person name="Morin E."/>
            <person name="Murat C."/>
            <person name="Nagy L.G."/>
            <person name="Nolan M."/>
            <person name="Ohm R.A."/>
            <person name="Patyshakuliyeva A."/>
            <person name="Rokas A."/>
            <person name="Ruiz-Duenas F.J."/>
            <person name="Sabat G."/>
            <person name="Salamov A."/>
            <person name="Samejima M."/>
            <person name="Schmutz J."/>
            <person name="Slot J.C."/>
            <person name="St John F."/>
            <person name="Stenlid J."/>
            <person name="Sun H."/>
            <person name="Sun S."/>
            <person name="Syed K."/>
            <person name="Tsang A."/>
            <person name="Wiebenga A."/>
            <person name="Young D."/>
            <person name="Pisabarro A."/>
            <person name="Eastwood D.C."/>
            <person name="Martin F."/>
            <person name="Cullen D."/>
            <person name="Grigoriev I.V."/>
            <person name="Hibbett D.S."/>
        </authorList>
    </citation>
    <scope>NUCLEOTIDE SEQUENCE [LARGE SCALE GENOMIC DNA]</scope>
    <source>
        <strain evidence="6">RWD-64-598 SS2</strain>
    </source>
</reference>
<organism evidence="5 6">
    <name type="scientific">Coniophora puteana (strain RWD-64-598)</name>
    <name type="common">Brown rot fungus</name>
    <dbReference type="NCBI Taxonomy" id="741705"/>
    <lineage>
        <taxon>Eukaryota</taxon>
        <taxon>Fungi</taxon>
        <taxon>Dikarya</taxon>
        <taxon>Basidiomycota</taxon>
        <taxon>Agaricomycotina</taxon>
        <taxon>Agaricomycetes</taxon>
        <taxon>Agaricomycetidae</taxon>
        <taxon>Boletales</taxon>
        <taxon>Coniophorineae</taxon>
        <taxon>Coniophoraceae</taxon>
        <taxon>Coniophora</taxon>
    </lineage>
</organism>
<dbReference type="OrthoDB" id="2687916at2759"/>
<sequence length="164" mass="17573">MSAPARHGGASSSASTPSHHVSASATVSPASARGGRTALPSEGGTQRAMMYGLRMDLHYSEETHRMTALLEAPGLRRSDVSIVLNTTVNSLRQVVVAGRARPVLPELGYTVRERKYGDFKRTIVVPNHVQLQDVSARVVDGIITIEVDCGPPGDRTTQEVEIQS</sequence>
<evidence type="ECO:0000256" key="3">
    <source>
        <dbReference type="SAM" id="MobiDB-lite"/>
    </source>
</evidence>
<feature type="compositionally biased region" description="Low complexity" evidence="3">
    <location>
        <begin position="10"/>
        <end position="32"/>
    </location>
</feature>
<keyword evidence="6" id="KW-1185">Reference proteome</keyword>
<dbReference type="Pfam" id="PF00011">
    <property type="entry name" value="HSP20"/>
    <property type="match status" value="1"/>
</dbReference>
<evidence type="ECO:0000313" key="6">
    <source>
        <dbReference type="Proteomes" id="UP000053558"/>
    </source>
</evidence>
<name>R7SEN3_CONPW</name>
<evidence type="ECO:0000256" key="1">
    <source>
        <dbReference type="PROSITE-ProRule" id="PRU00285"/>
    </source>
</evidence>
<dbReference type="InterPro" id="IPR008978">
    <property type="entry name" value="HSP20-like_chaperone"/>
</dbReference>